<proteinExistence type="inferred from homology"/>
<dbReference type="InterPro" id="IPR004559">
    <property type="entry name" value="HemW-like"/>
</dbReference>
<keyword evidence="2" id="KW-0963">Cytoplasm</keyword>
<evidence type="ECO:0000313" key="4">
    <source>
        <dbReference type="EMBL" id="RTY37843.1"/>
    </source>
</evidence>
<sequence>MLSLYVHIPFCRKRCSYCDFYLVAGTLRMEDFFVALRRETASRASLLKGQTIGAIHFGGGTPSMASPSLLGSWLEQVASLASFAPDMEIALEANPEDLKGSAANEFHQAGVNRLSLGVQSFSSEKLSSLGRAHSPREAMAAARDAVRMFDSVSLDLICGVPGEDRGVWQDDLERAKESEAQHVSVYMLSLEPRTLLSRDVSAGRVRVPDEGEQAGFYMQALKELKAAGYGHYEVSNFAMPGCHSRYNLASWKREPYIGYGPSAHSFLRTEEGELRTANEASLSRYLSSPQAAEGFREVLGERERFEEQVFLSLRINSGLSIEFLRKGNTLPNEMMKALETMEERGWIRYENGALYLTDPGFLFADLIAAELIPY</sequence>
<dbReference type="Proteomes" id="UP000279908">
    <property type="component" value="Unassembled WGS sequence"/>
</dbReference>
<dbReference type="GO" id="GO:0051539">
    <property type="term" value="F:4 iron, 4 sulfur cluster binding"/>
    <property type="evidence" value="ECO:0007669"/>
    <property type="project" value="UniProtKB-UniRule"/>
</dbReference>
<evidence type="ECO:0000256" key="2">
    <source>
        <dbReference type="RuleBase" id="RU364116"/>
    </source>
</evidence>
<dbReference type="SFLD" id="SFLDF00288">
    <property type="entry name" value="HemN-like__clustered_with_nucl"/>
    <property type="match status" value="1"/>
</dbReference>
<comment type="function">
    <text evidence="2">Probably acts as a heme chaperone, transferring heme to an unknown acceptor. Binds one molecule of heme per monomer, possibly covalently. Binds 1 [4Fe-4S] cluster. The cluster is coordinated with 3 cysteines and an exchangeable S-adenosyl-L-methionine.</text>
</comment>
<feature type="domain" description="Radical SAM core" evidence="3">
    <location>
        <begin position="1"/>
        <end position="227"/>
    </location>
</feature>
<comment type="caution">
    <text evidence="4">The sequence shown here is derived from an EMBL/GenBank/DDBJ whole genome shotgun (WGS) entry which is preliminary data.</text>
</comment>
<dbReference type="InterPro" id="IPR034505">
    <property type="entry name" value="Coproporphyrinogen-III_oxidase"/>
</dbReference>
<dbReference type="SFLD" id="SFLDS00029">
    <property type="entry name" value="Radical_SAM"/>
    <property type="match status" value="1"/>
</dbReference>
<dbReference type="InterPro" id="IPR010723">
    <property type="entry name" value="HemN_C"/>
</dbReference>
<dbReference type="InterPro" id="IPR058240">
    <property type="entry name" value="rSAM_sf"/>
</dbReference>
<accession>A0A432AU54</accession>
<keyword evidence="2" id="KW-0004">4Fe-4S</keyword>
<dbReference type="CDD" id="cd01335">
    <property type="entry name" value="Radical_SAM"/>
    <property type="match status" value="1"/>
</dbReference>
<organism evidence="4 5">
    <name type="scientific">Chlorobium phaeovibrioides</name>
    <dbReference type="NCBI Taxonomy" id="1094"/>
    <lineage>
        <taxon>Bacteria</taxon>
        <taxon>Pseudomonadati</taxon>
        <taxon>Chlorobiota</taxon>
        <taxon>Chlorobiia</taxon>
        <taxon>Chlorobiales</taxon>
        <taxon>Chlorobiaceae</taxon>
        <taxon>Chlorobium/Pelodictyon group</taxon>
        <taxon>Chlorobium</taxon>
    </lineage>
</organism>
<comment type="similarity">
    <text evidence="1">Belongs to the anaerobic coproporphyrinogen-III oxidase family. HemW subfamily.</text>
</comment>
<dbReference type="SUPFAM" id="SSF102114">
    <property type="entry name" value="Radical SAM enzymes"/>
    <property type="match status" value="1"/>
</dbReference>
<dbReference type="PANTHER" id="PTHR13932:SF5">
    <property type="entry name" value="RADICAL S-ADENOSYL METHIONINE DOMAIN-CONTAINING PROTEIN 1, MITOCHONDRIAL"/>
    <property type="match status" value="1"/>
</dbReference>
<dbReference type="GO" id="GO:0046872">
    <property type="term" value="F:metal ion binding"/>
    <property type="evidence" value="ECO:0007669"/>
    <property type="project" value="UniProtKB-UniRule"/>
</dbReference>
<evidence type="ECO:0000259" key="3">
    <source>
        <dbReference type="PROSITE" id="PS51918"/>
    </source>
</evidence>
<keyword evidence="2" id="KW-0949">S-adenosyl-L-methionine</keyword>
<dbReference type="RefSeq" id="WP_126384481.1">
    <property type="nucleotide sequence ID" value="NZ_RXYK01000007.1"/>
</dbReference>
<dbReference type="GO" id="GO:0006779">
    <property type="term" value="P:porphyrin-containing compound biosynthetic process"/>
    <property type="evidence" value="ECO:0007669"/>
    <property type="project" value="InterPro"/>
</dbReference>
<gene>
    <name evidence="4" type="primary">hemW</name>
    <name evidence="4" type="ORF">EKD02_05970</name>
</gene>
<keyword evidence="2" id="KW-0408">Iron</keyword>
<reference evidence="4 5" key="1">
    <citation type="submission" date="2018-12" db="EMBL/GenBank/DDBJ databases">
        <authorList>
            <person name="Lunina O.N."/>
            <person name="Grouzdev D.S."/>
            <person name="Gorlenko V.M."/>
            <person name="Savvichev A.S."/>
        </authorList>
    </citation>
    <scope>NUCLEOTIDE SEQUENCE [LARGE SCALE GENOMIC DNA]</scope>
    <source>
        <strain evidence="4 5">BrKhr-17</strain>
    </source>
</reference>
<dbReference type="InterPro" id="IPR023404">
    <property type="entry name" value="rSAM_horseshoe"/>
</dbReference>
<dbReference type="Pfam" id="PF04055">
    <property type="entry name" value="Radical_SAM"/>
    <property type="match status" value="1"/>
</dbReference>
<keyword evidence="2" id="KW-0143">Chaperone</keyword>
<dbReference type="SFLD" id="SFLDG01065">
    <property type="entry name" value="anaerobic_coproporphyrinogen-I"/>
    <property type="match status" value="1"/>
</dbReference>
<evidence type="ECO:0000256" key="1">
    <source>
        <dbReference type="ARBA" id="ARBA00006100"/>
    </source>
</evidence>
<keyword evidence="2" id="KW-0411">Iron-sulfur</keyword>
<dbReference type="Gene3D" id="3.80.30.20">
    <property type="entry name" value="tm_1862 like domain"/>
    <property type="match status" value="1"/>
</dbReference>
<protein>
    <recommendedName>
        <fullName evidence="2">Heme chaperone HemW</fullName>
    </recommendedName>
</protein>
<dbReference type="SMART" id="SM00729">
    <property type="entry name" value="Elp3"/>
    <property type="match status" value="1"/>
</dbReference>
<name>A0A432AU54_CHLPH</name>
<dbReference type="AlphaFoldDB" id="A0A432AU54"/>
<dbReference type="InterPro" id="IPR007197">
    <property type="entry name" value="rSAM"/>
</dbReference>
<dbReference type="PANTHER" id="PTHR13932">
    <property type="entry name" value="COPROPORPHYRINIGEN III OXIDASE"/>
    <property type="match status" value="1"/>
</dbReference>
<dbReference type="Pfam" id="PF06969">
    <property type="entry name" value="HemN_C"/>
    <property type="match status" value="1"/>
</dbReference>
<comment type="subcellular location">
    <subcellularLocation>
        <location evidence="2">Cytoplasm</location>
    </subcellularLocation>
</comment>
<dbReference type="NCBIfam" id="TIGR00539">
    <property type="entry name" value="hemN_rel"/>
    <property type="match status" value="1"/>
</dbReference>
<dbReference type="SFLD" id="SFLDF00562">
    <property type="entry name" value="HemN-like__clustered_with_heat"/>
    <property type="match status" value="1"/>
</dbReference>
<keyword evidence="2" id="KW-0479">Metal-binding</keyword>
<evidence type="ECO:0000313" key="5">
    <source>
        <dbReference type="Proteomes" id="UP000279908"/>
    </source>
</evidence>
<keyword evidence="2" id="KW-0349">Heme</keyword>
<dbReference type="GO" id="GO:0004109">
    <property type="term" value="F:coproporphyrinogen oxidase activity"/>
    <property type="evidence" value="ECO:0007669"/>
    <property type="project" value="InterPro"/>
</dbReference>
<dbReference type="GO" id="GO:0005737">
    <property type="term" value="C:cytoplasm"/>
    <property type="evidence" value="ECO:0007669"/>
    <property type="project" value="UniProtKB-SubCell"/>
</dbReference>
<dbReference type="PROSITE" id="PS51918">
    <property type="entry name" value="RADICAL_SAM"/>
    <property type="match status" value="1"/>
</dbReference>
<dbReference type="EMBL" id="RXYK01000007">
    <property type="protein sequence ID" value="RTY37843.1"/>
    <property type="molecule type" value="Genomic_DNA"/>
</dbReference>
<dbReference type="InterPro" id="IPR006638">
    <property type="entry name" value="Elp3/MiaA/NifB-like_rSAM"/>
</dbReference>